<dbReference type="EMBL" id="BQNB010017855">
    <property type="protein sequence ID" value="GJT67959.1"/>
    <property type="molecule type" value="Genomic_DNA"/>
</dbReference>
<dbReference type="Proteomes" id="UP001151760">
    <property type="component" value="Unassembled WGS sequence"/>
</dbReference>
<reference evidence="1" key="2">
    <citation type="submission" date="2022-01" db="EMBL/GenBank/DDBJ databases">
        <authorList>
            <person name="Yamashiro T."/>
            <person name="Shiraishi A."/>
            <person name="Satake H."/>
            <person name="Nakayama K."/>
        </authorList>
    </citation>
    <scope>NUCLEOTIDE SEQUENCE</scope>
</reference>
<organism evidence="1 2">
    <name type="scientific">Tanacetum coccineum</name>
    <dbReference type="NCBI Taxonomy" id="301880"/>
    <lineage>
        <taxon>Eukaryota</taxon>
        <taxon>Viridiplantae</taxon>
        <taxon>Streptophyta</taxon>
        <taxon>Embryophyta</taxon>
        <taxon>Tracheophyta</taxon>
        <taxon>Spermatophyta</taxon>
        <taxon>Magnoliopsida</taxon>
        <taxon>eudicotyledons</taxon>
        <taxon>Gunneridae</taxon>
        <taxon>Pentapetalae</taxon>
        <taxon>asterids</taxon>
        <taxon>campanulids</taxon>
        <taxon>Asterales</taxon>
        <taxon>Asteraceae</taxon>
        <taxon>Asteroideae</taxon>
        <taxon>Anthemideae</taxon>
        <taxon>Anthemidinae</taxon>
        <taxon>Tanacetum</taxon>
    </lineage>
</organism>
<comment type="caution">
    <text evidence="1">The sequence shown here is derived from an EMBL/GenBank/DDBJ whole genome shotgun (WGS) entry which is preliminary data.</text>
</comment>
<evidence type="ECO:0000313" key="2">
    <source>
        <dbReference type="Proteomes" id="UP001151760"/>
    </source>
</evidence>
<proteinExistence type="predicted"/>
<name>A0ABQ5FXE1_9ASTR</name>
<gene>
    <name evidence="1" type="ORF">Tco_1019439</name>
</gene>
<evidence type="ECO:0000313" key="1">
    <source>
        <dbReference type="EMBL" id="GJT67959.1"/>
    </source>
</evidence>
<reference evidence="1" key="1">
    <citation type="journal article" date="2022" name="Int. J. Mol. Sci.">
        <title>Draft Genome of Tanacetum Coccineum: Genomic Comparison of Closely Related Tanacetum-Family Plants.</title>
        <authorList>
            <person name="Yamashiro T."/>
            <person name="Shiraishi A."/>
            <person name="Nakayama K."/>
            <person name="Satake H."/>
        </authorList>
    </citation>
    <scope>NUCLEOTIDE SEQUENCE</scope>
</reference>
<protein>
    <submittedName>
        <fullName evidence="1">Uncharacterized protein</fullName>
    </submittedName>
</protein>
<sequence length="85" mass="8810">MTLEGVNAIVTELAAVQEQDTQDIYVVIEDGALVLERSLGAFSGIEFSNNMPPRRTSTATARADVTAARVAAATTAAPMTAAAVE</sequence>
<keyword evidence="2" id="KW-1185">Reference proteome</keyword>
<accession>A0ABQ5FXE1</accession>